<dbReference type="SUPFAM" id="SSF143422">
    <property type="entry name" value="Transposase IS200-like"/>
    <property type="match status" value="1"/>
</dbReference>
<evidence type="ECO:0000313" key="2">
    <source>
        <dbReference type="EMBL" id="AZG37279.1"/>
    </source>
</evidence>
<dbReference type="NCBIfam" id="NF033573">
    <property type="entry name" value="transpos_IS200"/>
    <property type="match status" value="1"/>
</dbReference>
<sequence>MYEWRTGRSCIYKNQVHLVFVAKYRRAVFTLEMGERLREVFSETCLQMQCELMEYSFEADHVHLMVQVHPKVAVSNLVGKLKGKSSYVLRREFWESIRTKLWGSKFWSPSYCVVSCGGGNLEQVAAYIDNQKKPPSDKSIKQSKAISKQ</sequence>
<evidence type="ECO:0000313" key="6">
    <source>
        <dbReference type="Proteomes" id="UP000278855"/>
    </source>
</evidence>
<dbReference type="EMBL" id="CP034073">
    <property type="protein sequence ID" value="AZG37279.1"/>
    <property type="molecule type" value="Genomic_DNA"/>
</dbReference>
<evidence type="ECO:0000259" key="1">
    <source>
        <dbReference type="SMART" id="SM01321"/>
    </source>
</evidence>
<dbReference type="SMART" id="SM01321">
    <property type="entry name" value="Y1_Tnp"/>
    <property type="match status" value="1"/>
</dbReference>
<organism evidence="3 6">
    <name type="scientific">Shewanella psychromarinicola</name>
    <dbReference type="NCBI Taxonomy" id="2487742"/>
    <lineage>
        <taxon>Bacteria</taxon>
        <taxon>Pseudomonadati</taxon>
        <taxon>Pseudomonadota</taxon>
        <taxon>Gammaproteobacteria</taxon>
        <taxon>Alteromonadales</taxon>
        <taxon>Shewanellaceae</taxon>
        <taxon>Shewanella</taxon>
    </lineage>
</organism>
<dbReference type="Gene3D" id="3.30.70.1290">
    <property type="entry name" value="Transposase IS200-like"/>
    <property type="match status" value="1"/>
</dbReference>
<evidence type="ECO:0000313" key="4">
    <source>
        <dbReference type="EMBL" id="RPA31167.1"/>
    </source>
</evidence>
<dbReference type="GO" id="GO:0003677">
    <property type="term" value="F:DNA binding"/>
    <property type="evidence" value="ECO:0007669"/>
    <property type="project" value="InterPro"/>
</dbReference>
<dbReference type="KEGG" id="spsr:EGC80_22035"/>
<protein>
    <submittedName>
        <fullName evidence="3">IS200/IS605 family transposase</fullName>
    </submittedName>
</protein>
<evidence type="ECO:0000313" key="3">
    <source>
        <dbReference type="EMBL" id="RPA27520.1"/>
    </source>
</evidence>
<dbReference type="EMBL" id="RKKB01000006">
    <property type="protein sequence ID" value="RPA31167.1"/>
    <property type="molecule type" value="Genomic_DNA"/>
</dbReference>
<feature type="domain" description="Transposase IS200-like" evidence="1">
    <location>
        <begin position="11"/>
        <end position="131"/>
    </location>
</feature>
<dbReference type="PANTHER" id="PTHR33360:SF2">
    <property type="entry name" value="TRANSPOSASE FOR INSERTION SEQUENCE ELEMENT IS200"/>
    <property type="match status" value="1"/>
</dbReference>
<reference evidence="3" key="3">
    <citation type="submission" date="2018-11" db="EMBL/GenBank/DDBJ databases">
        <authorList>
            <person name="Hwang Y.J."/>
            <person name="Hwang C.Y."/>
        </authorList>
    </citation>
    <scope>NUCLEOTIDE SEQUENCE</scope>
    <source>
        <strain evidence="3">R106</strain>
    </source>
</reference>
<dbReference type="RefSeq" id="WP_124013301.1">
    <property type="nucleotide sequence ID" value="NZ_CP034073.1"/>
</dbReference>
<gene>
    <name evidence="3" type="primary">tnpA</name>
    <name evidence="4" type="ORF">EGC77_14510</name>
    <name evidence="3" type="ORF">EGC77_17225</name>
    <name evidence="2" type="ORF">EGC80_22035</name>
</gene>
<dbReference type="GO" id="GO:0006313">
    <property type="term" value="P:DNA transposition"/>
    <property type="evidence" value="ECO:0007669"/>
    <property type="project" value="InterPro"/>
</dbReference>
<dbReference type="Proteomes" id="UP000278855">
    <property type="component" value="Unassembled WGS sequence"/>
</dbReference>
<dbReference type="InterPro" id="IPR036515">
    <property type="entry name" value="Transposase_17_sf"/>
</dbReference>
<dbReference type="EMBL" id="RKKB01000012">
    <property type="protein sequence ID" value="RPA27520.1"/>
    <property type="molecule type" value="Genomic_DNA"/>
</dbReference>
<reference evidence="2 5" key="1">
    <citation type="submission" date="2018-11" db="EMBL/GenBank/DDBJ databases">
        <title>Shewanella sp. M2.</title>
        <authorList>
            <person name="Hwang Y.J."/>
            <person name="Hwang C.Y."/>
        </authorList>
    </citation>
    <scope>NUCLEOTIDE SEQUENCE [LARGE SCALE GENOMIC DNA]</scope>
    <source>
        <strain evidence="2 5">M2</strain>
    </source>
</reference>
<dbReference type="AlphaFoldDB" id="A0A3N4E0M2"/>
<dbReference type="Pfam" id="PF01797">
    <property type="entry name" value="Y1_Tnp"/>
    <property type="match status" value="1"/>
</dbReference>
<name>A0A3N4E0M2_9GAMM</name>
<dbReference type="Proteomes" id="UP000273778">
    <property type="component" value="Chromosome"/>
</dbReference>
<accession>A0A3N4E0M2</accession>
<reference evidence="6" key="2">
    <citation type="submission" date="2018-11" db="EMBL/GenBank/DDBJ databases">
        <title>Shewanella sp. R106.</title>
        <authorList>
            <person name="Hwang Y.J."/>
            <person name="Hwang C.Y."/>
        </authorList>
    </citation>
    <scope>NUCLEOTIDE SEQUENCE [LARGE SCALE GENOMIC DNA]</scope>
    <source>
        <strain evidence="6">R106</strain>
    </source>
</reference>
<dbReference type="GO" id="GO:0004803">
    <property type="term" value="F:transposase activity"/>
    <property type="evidence" value="ECO:0007669"/>
    <property type="project" value="InterPro"/>
</dbReference>
<dbReference type="PANTHER" id="PTHR33360">
    <property type="entry name" value="TRANSPOSASE FOR INSERTION SEQUENCE ELEMENT IS200"/>
    <property type="match status" value="1"/>
</dbReference>
<evidence type="ECO:0000313" key="5">
    <source>
        <dbReference type="Proteomes" id="UP000273778"/>
    </source>
</evidence>
<dbReference type="InterPro" id="IPR002686">
    <property type="entry name" value="Transposase_17"/>
</dbReference>
<proteinExistence type="predicted"/>
<keyword evidence="5" id="KW-1185">Reference proteome</keyword>
<dbReference type="OrthoDB" id="9798161at2"/>